<name>A0AAV4H608_9GAST</name>
<gene>
    <name evidence="1" type="ORF">ElyMa_004373100</name>
</gene>
<protein>
    <submittedName>
        <fullName evidence="1">Uncharacterized protein</fullName>
    </submittedName>
</protein>
<accession>A0AAV4H608</accession>
<reference evidence="1 2" key="1">
    <citation type="journal article" date="2021" name="Elife">
        <title>Chloroplast acquisition without the gene transfer in kleptoplastic sea slugs, Plakobranchus ocellatus.</title>
        <authorList>
            <person name="Maeda T."/>
            <person name="Takahashi S."/>
            <person name="Yoshida T."/>
            <person name="Shimamura S."/>
            <person name="Takaki Y."/>
            <person name="Nagai Y."/>
            <person name="Toyoda A."/>
            <person name="Suzuki Y."/>
            <person name="Arimoto A."/>
            <person name="Ishii H."/>
            <person name="Satoh N."/>
            <person name="Nishiyama T."/>
            <person name="Hasebe M."/>
            <person name="Maruyama T."/>
            <person name="Minagawa J."/>
            <person name="Obokata J."/>
            <person name="Shigenobu S."/>
        </authorList>
    </citation>
    <scope>NUCLEOTIDE SEQUENCE [LARGE SCALE GENOMIC DNA]</scope>
</reference>
<proteinExistence type="predicted"/>
<evidence type="ECO:0000313" key="2">
    <source>
        <dbReference type="Proteomes" id="UP000762676"/>
    </source>
</evidence>
<sequence length="196" mass="22292">MMLFTPTAWHHFEPRTARAAHSVFQRWIVFLMATLALPVSFTSAALPSTTPVLPWVNNNVRPTARARIIHDFEDPNDHSWATVNNLTSFYRQRADQHINDMFHPRVDVTTGTSQGYYGYAFYDANATNHYSPLYSSCQKPSGPECRLDFYAVIHARATVHVATVLRCAECTHVPRARARFWSEHHVGSTTFLAQGQ</sequence>
<dbReference type="EMBL" id="BMAT01008820">
    <property type="protein sequence ID" value="GFR93199.1"/>
    <property type="molecule type" value="Genomic_DNA"/>
</dbReference>
<dbReference type="SUPFAM" id="SSF49899">
    <property type="entry name" value="Concanavalin A-like lectins/glucanases"/>
    <property type="match status" value="1"/>
</dbReference>
<comment type="caution">
    <text evidence="1">The sequence shown here is derived from an EMBL/GenBank/DDBJ whole genome shotgun (WGS) entry which is preliminary data.</text>
</comment>
<organism evidence="1 2">
    <name type="scientific">Elysia marginata</name>
    <dbReference type="NCBI Taxonomy" id="1093978"/>
    <lineage>
        <taxon>Eukaryota</taxon>
        <taxon>Metazoa</taxon>
        <taxon>Spiralia</taxon>
        <taxon>Lophotrochozoa</taxon>
        <taxon>Mollusca</taxon>
        <taxon>Gastropoda</taxon>
        <taxon>Heterobranchia</taxon>
        <taxon>Euthyneura</taxon>
        <taxon>Panpulmonata</taxon>
        <taxon>Sacoglossa</taxon>
        <taxon>Placobranchoidea</taxon>
        <taxon>Plakobranchidae</taxon>
        <taxon>Elysia</taxon>
    </lineage>
</organism>
<dbReference type="InterPro" id="IPR013320">
    <property type="entry name" value="ConA-like_dom_sf"/>
</dbReference>
<keyword evidence="2" id="KW-1185">Reference proteome</keyword>
<evidence type="ECO:0000313" key="1">
    <source>
        <dbReference type="EMBL" id="GFR93199.1"/>
    </source>
</evidence>
<dbReference type="Proteomes" id="UP000762676">
    <property type="component" value="Unassembled WGS sequence"/>
</dbReference>
<dbReference type="AlphaFoldDB" id="A0AAV4H608"/>